<dbReference type="PROSITE" id="PS51286">
    <property type="entry name" value="RAP"/>
    <property type="match status" value="1"/>
</dbReference>
<dbReference type="GO" id="GO:0035770">
    <property type="term" value="C:ribonucleoprotein granule"/>
    <property type="evidence" value="ECO:0007669"/>
    <property type="project" value="TreeGrafter"/>
</dbReference>
<dbReference type="Pfam" id="PF08373">
    <property type="entry name" value="RAP"/>
    <property type="match status" value="1"/>
</dbReference>
<dbReference type="Proteomes" id="UP000887568">
    <property type="component" value="Unplaced"/>
</dbReference>
<dbReference type="InterPro" id="IPR013584">
    <property type="entry name" value="RAP"/>
</dbReference>
<dbReference type="GO" id="GO:0003723">
    <property type="term" value="F:RNA binding"/>
    <property type="evidence" value="ECO:0007669"/>
    <property type="project" value="TreeGrafter"/>
</dbReference>
<accession>A0A914AYT5</accession>
<dbReference type="AlphaFoldDB" id="A0A914AYT5"/>
<feature type="region of interest" description="Disordered" evidence="3">
    <location>
        <begin position="710"/>
        <end position="871"/>
    </location>
</feature>
<organism evidence="5 6">
    <name type="scientific">Patiria miniata</name>
    <name type="common">Bat star</name>
    <name type="synonym">Asterina miniata</name>
    <dbReference type="NCBI Taxonomy" id="46514"/>
    <lineage>
        <taxon>Eukaryota</taxon>
        <taxon>Metazoa</taxon>
        <taxon>Echinodermata</taxon>
        <taxon>Eleutherozoa</taxon>
        <taxon>Asterozoa</taxon>
        <taxon>Asteroidea</taxon>
        <taxon>Valvatacea</taxon>
        <taxon>Valvatida</taxon>
        <taxon>Asterinidae</taxon>
        <taxon>Patiria</taxon>
    </lineage>
</organism>
<feature type="compositionally biased region" description="Low complexity" evidence="3">
    <location>
        <begin position="681"/>
        <end position="692"/>
    </location>
</feature>
<sequence>MEGALHKHCKLFKIEQCTCTVTVLALVFVVAADLRIDFRMSWRRPHYVVRLLRGPLSFSKPPFARSRTLSALHTRKSWFCSDTQHLVVATSDCSLTSSKLADSRREEQFQPGLFHVDISSFRTEEQVDNQNNANSNSEQFRKRSYINYGTHLDPVVFRQLGEGWVLGDDGAKKEVFHPKLTPRLFYREAEEYSDTAVISPQVARKEIGSESRSKQVGIFLEQFKLETGIGELDLQQLLETFLQCSDEFLLGLASDTRFIEFTEFLSERCPHLPTDEFVKVLVLFARVQVRAKISAVPIFLSECESRFANWDVPTSLLVCDAWRLIGLKVKSLNANIFSQIEPWTDQLTKHQVVQLMYLIGENRFCQESLRNRLQDLVLKHLDSFTLTELGTVCQGFFKSKTNLKPSVVSALALKIQSQPVDCIHSFYLVGMLKVFRQAYFGHRDLFNHVADSVSLHLHTYPITSIMHVLLTYATLHIHNDALLGAGSHALLKRSHECRCKDLSKFLWSFATLNYHPENSEKFFKTMIGRLVELLDEFEDFPVFLVSGLLSLAYLNIYPAELLNLVFSRRFLLKIDEYAEQSNIDPMRDMFLLHCAVTIECPDYHGNRLGKNFFSRKPFSPRMFGSLPYELSRRPLLGQVASSVASVLCGEKYIKLGFTLPHMKTADIEIRLDSNNSPLPVSDLTSSRTSSSQFLRDKVVHLDPSLITNLSGKKDERLANPTGNRTASSDPTGNTTASSYLSGNRTASSYPTGNRTASSNPTVNKTASSNIGNRTASSDPTGNRTASHNPTENRTASSNLIGNRTASSKPTGNRTAAGDLTGNRIASSSPAGNRTASSTPTGTRTADEPEITGEARTVESRHLNASEPQTPSDKTLAVDKLVFDRAALFARKNATSDWSSRFDVPEPLCSVHLGENRIAVLVWSRNHFHFNGKKLLGLHSMKRRQLQKLGYKTVEIPFFEWDQLTGSEDRENYIRLKLFPRQLGQQTF</sequence>
<dbReference type="Pfam" id="PF06743">
    <property type="entry name" value="FAST_1"/>
    <property type="match status" value="1"/>
</dbReference>
<keyword evidence="6" id="KW-1185">Reference proteome</keyword>
<evidence type="ECO:0000256" key="2">
    <source>
        <dbReference type="ARBA" id="ARBA00023128"/>
    </source>
</evidence>
<feature type="region of interest" description="Disordered" evidence="3">
    <location>
        <begin position="673"/>
        <end position="692"/>
    </location>
</feature>
<evidence type="ECO:0000313" key="5">
    <source>
        <dbReference type="EnsemblMetazoa" id="XP_038068823.1"/>
    </source>
</evidence>
<dbReference type="InterPro" id="IPR013579">
    <property type="entry name" value="FAST_2"/>
</dbReference>
<comment type="subcellular location">
    <subcellularLocation>
        <location evidence="1">Mitochondrion</location>
    </subcellularLocation>
</comment>
<feature type="domain" description="RAP" evidence="4">
    <location>
        <begin position="917"/>
        <end position="975"/>
    </location>
</feature>
<name>A0A914AYT5_PATMI</name>
<dbReference type="OrthoDB" id="10064757at2759"/>
<feature type="compositionally biased region" description="Polar residues" evidence="3">
    <location>
        <begin position="823"/>
        <end position="843"/>
    </location>
</feature>
<reference evidence="5" key="1">
    <citation type="submission" date="2022-11" db="UniProtKB">
        <authorList>
            <consortium name="EnsemblMetazoa"/>
        </authorList>
    </citation>
    <scope>IDENTIFICATION</scope>
</reference>
<dbReference type="GO" id="GO:0000963">
    <property type="term" value="P:mitochondrial RNA processing"/>
    <property type="evidence" value="ECO:0007669"/>
    <property type="project" value="TreeGrafter"/>
</dbReference>
<dbReference type="OMA" id="KNATSDW"/>
<evidence type="ECO:0000313" key="6">
    <source>
        <dbReference type="Proteomes" id="UP000887568"/>
    </source>
</evidence>
<proteinExistence type="predicted"/>
<protein>
    <recommendedName>
        <fullName evidence="4">RAP domain-containing protein</fullName>
    </recommendedName>
</protein>
<dbReference type="SMART" id="SM00952">
    <property type="entry name" value="RAP"/>
    <property type="match status" value="1"/>
</dbReference>
<dbReference type="PANTHER" id="PTHR21228:SF40">
    <property type="entry name" value="LD45607P"/>
    <property type="match status" value="1"/>
</dbReference>
<dbReference type="PANTHER" id="PTHR21228">
    <property type="entry name" value="FAST LEU-RICH DOMAIN-CONTAINING"/>
    <property type="match status" value="1"/>
</dbReference>
<dbReference type="GeneID" id="119738148"/>
<dbReference type="Pfam" id="PF08368">
    <property type="entry name" value="FAST_2"/>
    <property type="match status" value="1"/>
</dbReference>
<evidence type="ECO:0000256" key="3">
    <source>
        <dbReference type="SAM" id="MobiDB-lite"/>
    </source>
</evidence>
<dbReference type="InterPro" id="IPR010622">
    <property type="entry name" value="FAST_Leu-rich"/>
</dbReference>
<keyword evidence="2" id="KW-0496">Mitochondrion</keyword>
<evidence type="ECO:0000256" key="1">
    <source>
        <dbReference type="ARBA" id="ARBA00004173"/>
    </source>
</evidence>
<dbReference type="InterPro" id="IPR050870">
    <property type="entry name" value="FAST_kinase"/>
</dbReference>
<feature type="compositionally biased region" description="Polar residues" evidence="3">
    <location>
        <begin position="720"/>
        <end position="813"/>
    </location>
</feature>
<dbReference type="GO" id="GO:0044528">
    <property type="term" value="P:regulation of mitochondrial mRNA stability"/>
    <property type="evidence" value="ECO:0007669"/>
    <property type="project" value="InterPro"/>
</dbReference>
<dbReference type="EnsemblMetazoa" id="XM_038212895.1">
    <property type="protein sequence ID" value="XP_038068823.1"/>
    <property type="gene ID" value="LOC119738148"/>
</dbReference>
<dbReference type="RefSeq" id="XP_038068823.1">
    <property type="nucleotide sequence ID" value="XM_038212895.1"/>
</dbReference>
<evidence type="ECO:0000259" key="4">
    <source>
        <dbReference type="PROSITE" id="PS51286"/>
    </source>
</evidence>
<dbReference type="GO" id="GO:0005759">
    <property type="term" value="C:mitochondrial matrix"/>
    <property type="evidence" value="ECO:0007669"/>
    <property type="project" value="TreeGrafter"/>
</dbReference>